<dbReference type="OrthoDB" id="9791898at2"/>
<dbReference type="PANTHER" id="PTHR46523:SF1">
    <property type="entry name" value="DCTP PYROPHOSPHATASE 1"/>
    <property type="match status" value="1"/>
</dbReference>
<dbReference type="InterPro" id="IPR052555">
    <property type="entry name" value="dCTP_Pyrophosphatase"/>
</dbReference>
<dbReference type="Pfam" id="PF12643">
    <property type="entry name" value="MazG-like"/>
    <property type="match status" value="1"/>
</dbReference>
<dbReference type="AlphaFoldDB" id="A0A494XZ22"/>
<keyword evidence="2" id="KW-1185">Reference proteome</keyword>
<dbReference type="InterPro" id="IPR025984">
    <property type="entry name" value="DCTPP"/>
</dbReference>
<dbReference type="RefSeq" id="WP_121087957.1">
    <property type="nucleotide sequence ID" value="NZ_RBZU01000007.1"/>
</dbReference>
<dbReference type="GO" id="GO:0009143">
    <property type="term" value="P:nucleoside triphosphate catabolic process"/>
    <property type="evidence" value="ECO:0007669"/>
    <property type="project" value="InterPro"/>
</dbReference>
<dbReference type="EMBL" id="RBZU01000007">
    <property type="protein sequence ID" value="RKP53329.1"/>
    <property type="molecule type" value="Genomic_DNA"/>
</dbReference>
<sequence length="108" mass="12044">MKLIDITGLAAAAAQFADERAWHKYHSPKNLAMALSVEAAELVEIFQWSTEDESRAVMQSDEADHVRQELADIAIYLAQLCNVMKVDLNAAVEAKIVMNARKYPRPDA</sequence>
<keyword evidence="1" id="KW-0378">Hydrolase</keyword>
<dbReference type="Gene3D" id="1.10.287.1080">
    <property type="entry name" value="MazG-like"/>
    <property type="match status" value="1"/>
</dbReference>
<dbReference type="Proteomes" id="UP000270342">
    <property type="component" value="Unassembled WGS sequence"/>
</dbReference>
<dbReference type="GO" id="GO:0047429">
    <property type="term" value="F:nucleoside triphosphate diphosphatase activity"/>
    <property type="evidence" value="ECO:0007669"/>
    <property type="project" value="InterPro"/>
</dbReference>
<dbReference type="PANTHER" id="PTHR46523">
    <property type="entry name" value="DCTP PYROPHOSPHATASE 1"/>
    <property type="match status" value="1"/>
</dbReference>
<accession>A0A494XZ22</accession>
<dbReference type="PIRSF" id="PIRSF029826">
    <property type="entry name" value="UCP029826_pph"/>
    <property type="match status" value="1"/>
</dbReference>
<protein>
    <submittedName>
        <fullName evidence="1">Nucleotide pyrophosphohydrolase</fullName>
    </submittedName>
</protein>
<organism evidence="1 2">
    <name type="scientific">Pararobbsia silviterrae</name>
    <dbReference type="NCBI Taxonomy" id="1792498"/>
    <lineage>
        <taxon>Bacteria</taxon>
        <taxon>Pseudomonadati</taxon>
        <taxon>Pseudomonadota</taxon>
        <taxon>Betaproteobacteria</taxon>
        <taxon>Burkholderiales</taxon>
        <taxon>Burkholderiaceae</taxon>
        <taxon>Pararobbsia</taxon>
    </lineage>
</organism>
<evidence type="ECO:0000313" key="1">
    <source>
        <dbReference type="EMBL" id="RKP53329.1"/>
    </source>
</evidence>
<proteinExistence type="predicted"/>
<gene>
    <name evidence="1" type="ORF">D7S86_16525</name>
</gene>
<name>A0A494XZ22_9BURK</name>
<comment type="caution">
    <text evidence="1">The sequence shown here is derived from an EMBL/GenBank/DDBJ whole genome shotgun (WGS) entry which is preliminary data.</text>
</comment>
<dbReference type="SUPFAM" id="SSF101386">
    <property type="entry name" value="all-alpha NTP pyrophosphatases"/>
    <property type="match status" value="1"/>
</dbReference>
<evidence type="ECO:0000313" key="2">
    <source>
        <dbReference type="Proteomes" id="UP000270342"/>
    </source>
</evidence>
<dbReference type="CDD" id="cd11537">
    <property type="entry name" value="NTP-PPase_RS21-C6_like"/>
    <property type="match status" value="1"/>
</dbReference>
<reference evidence="1 2" key="1">
    <citation type="submission" date="2018-10" db="EMBL/GenBank/DDBJ databases">
        <title>Robbsia sp. DHC34, isolated from soil.</title>
        <authorList>
            <person name="Gao Z.-H."/>
            <person name="Qiu L.-H."/>
        </authorList>
    </citation>
    <scope>NUCLEOTIDE SEQUENCE [LARGE SCALE GENOMIC DNA]</scope>
    <source>
        <strain evidence="1 2">DHC34</strain>
    </source>
</reference>